<keyword evidence="6" id="KW-1015">Disulfide bond</keyword>
<keyword evidence="5" id="KW-0482">Metalloprotease</keyword>
<dbReference type="PANTHER" id="PTHR11905:SF159">
    <property type="entry name" value="ADAM METALLOPROTEASE"/>
    <property type="match status" value="1"/>
</dbReference>
<feature type="domain" description="Peptidase M12B" evidence="10">
    <location>
        <begin position="239"/>
        <end position="473"/>
    </location>
</feature>
<evidence type="ECO:0000313" key="11">
    <source>
        <dbReference type="EMBL" id="RUS82698.1"/>
    </source>
</evidence>
<reference evidence="11 12" key="1">
    <citation type="submission" date="2019-01" db="EMBL/GenBank/DDBJ databases">
        <title>A draft genome assembly of the solar-powered sea slug Elysia chlorotica.</title>
        <authorList>
            <person name="Cai H."/>
            <person name="Li Q."/>
            <person name="Fang X."/>
            <person name="Li J."/>
            <person name="Curtis N.E."/>
            <person name="Altenburger A."/>
            <person name="Shibata T."/>
            <person name="Feng M."/>
            <person name="Maeda T."/>
            <person name="Schwartz J.A."/>
            <person name="Shigenobu S."/>
            <person name="Lundholm N."/>
            <person name="Nishiyama T."/>
            <person name="Yang H."/>
            <person name="Hasebe M."/>
            <person name="Li S."/>
            <person name="Pierce S.K."/>
            <person name="Wang J."/>
        </authorList>
    </citation>
    <scope>NUCLEOTIDE SEQUENCE [LARGE SCALE GENOMIC DNA]</scope>
    <source>
        <strain evidence="11">EC2010</strain>
        <tissue evidence="11">Whole organism of an adult</tissue>
    </source>
</reference>
<dbReference type="PANTHER" id="PTHR11905">
    <property type="entry name" value="ADAM A DISINTEGRIN AND METALLOPROTEASE DOMAIN"/>
    <property type="match status" value="1"/>
</dbReference>
<evidence type="ECO:0000259" key="10">
    <source>
        <dbReference type="PROSITE" id="PS50215"/>
    </source>
</evidence>
<dbReference type="AlphaFoldDB" id="A0A433TMC5"/>
<gene>
    <name evidence="11" type="ORF">EGW08_009535</name>
</gene>
<accession>A0A433TMC5</accession>
<keyword evidence="9" id="KW-0732">Signal</keyword>
<keyword evidence="2 8" id="KW-0479">Metal-binding</keyword>
<comment type="caution">
    <text evidence="11">The sequence shown here is derived from an EMBL/GenBank/DDBJ whole genome shotgun (WGS) entry which is preliminary data.</text>
</comment>
<evidence type="ECO:0000256" key="2">
    <source>
        <dbReference type="ARBA" id="ARBA00022723"/>
    </source>
</evidence>
<evidence type="ECO:0000256" key="8">
    <source>
        <dbReference type="PROSITE-ProRule" id="PRU00276"/>
    </source>
</evidence>
<dbReference type="GO" id="GO:0006509">
    <property type="term" value="P:membrane protein ectodomain proteolysis"/>
    <property type="evidence" value="ECO:0007669"/>
    <property type="project" value="TreeGrafter"/>
</dbReference>
<dbReference type="InterPro" id="IPR024079">
    <property type="entry name" value="MetalloPept_cat_dom_sf"/>
</dbReference>
<evidence type="ECO:0000256" key="9">
    <source>
        <dbReference type="SAM" id="SignalP"/>
    </source>
</evidence>
<dbReference type="SUPFAM" id="SSF55486">
    <property type="entry name" value="Metalloproteases ('zincins'), catalytic domain"/>
    <property type="match status" value="1"/>
</dbReference>
<dbReference type="InterPro" id="IPR041645">
    <property type="entry name" value="ADAMTS_CR_2"/>
</dbReference>
<dbReference type="InterPro" id="IPR001590">
    <property type="entry name" value="Peptidase_M12B"/>
</dbReference>
<dbReference type="EMBL" id="RQTK01000275">
    <property type="protein sequence ID" value="RUS82698.1"/>
    <property type="molecule type" value="Genomic_DNA"/>
</dbReference>
<organism evidence="11 12">
    <name type="scientific">Elysia chlorotica</name>
    <name type="common">Eastern emerald elysia</name>
    <name type="synonym">Sea slug</name>
    <dbReference type="NCBI Taxonomy" id="188477"/>
    <lineage>
        <taxon>Eukaryota</taxon>
        <taxon>Metazoa</taxon>
        <taxon>Spiralia</taxon>
        <taxon>Lophotrochozoa</taxon>
        <taxon>Mollusca</taxon>
        <taxon>Gastropoda</taxon>
        <taxon>Heterobranchia</taxon>
        <taxon>Euthyneura</taxon>
        <taxon>Panpulmonata</taxon>
        <taxon>Sacoglossa</taxon>
        <taxon>Placobranchoidea</taxon>
        <taxon>Plakobranchidae</taxon>
        <taxon>Elysia</taxon>
    </lineage>
</organism>
<dbReference type="Proteomes" id="UP000271974">
    <property type="component" value="Unassembled WGS sequence"/>
</dbReference>
<protein>
    <recommendedName>
        <fullName evidence="10">Peptidase M12B domain-containing protein</fullName>
    </recommendedName>
</protein>
<sequence length="566" mass="62197">MATSQLTLLAVLSLAVMAQGEKVILKVEHPELNGNSQCILPPTLTVKIERQDGGREIPELFLSQSGVAPPSSHVKIMQVDPQGSIRLDHHEIHEPKVLQSQAYHNHSIGASCIVSCVLSDIEKMYFRLEGSIYVDSSKYRLTPEILDEEDDSIQFEFEHVAVMYSMTPVLELSSYNCGVQYHGSDVDTSSGKVIYPGKADAIEYPFSSSSSRIKDSDTDDLGVSNLHRHRRDSNTNAVYYVDILPVIDYSTYSLWYDRNPNEDEVKKMLNTYLINTLSAVEMRLQTLQLGGTKLRVKMVSPIISTDPSTSPFTEDIKVSVNGSLKVIAPQLLSTFSQWVENNRDSLPPNDHMMLFTSYDLIPNNITDGTASSIIKGLAKVGALCTNGSVSLIEDKGAYQSENVAAHELGHSLGSNHDGDDNACKPADRYMMSPKTFPQKDSNLLHPWQFSTCSSDAIAAYIKSLEASDIPRISCLLKQLGVNVSNELSLTAHEICKMSYGNTAFPCMYPTNFSEICTKLSCRTIENPMCTLMVPPTGTCCGNGKSCLAGLCVDDDSQGKCVVDGKR</sequence>
<dbReference type="OrthoDB" id="6097485at2759"/>
<dbReference type="PROSITE" id="PS50215">
    <property type="entry name" value="ADAM_MEPRO"/>
    <property type="match status" value="1"/>
</dbReference>
<dbReference type="Pfam" id="PF17771">
    <property type="entry name" value="ADAMTS_CR_2"/>
    <property type="match status" value="1"/>
</dbReference>
<dbReference type="GO" id="GO:0004222">
    <property type="term" value="F:metalloendopeptidase activity"/>
    <property type="evidence" value="ECO:0007669"/>
    <property type="project" value="InterPro"/>
</dbReference>
<feature type="binding site" evidence="8">
    <location>
        <position position="406"/>
    </location>
    <ligand>
        <name>Zn(2+)</name>
        <dbReference type="ChEBI" id="CHEBI:29105"/>
        <note>catalytic</note>
    </ligand>
</feature>
<proteinExistence type="predicted"/>
<evidence type="ECO:0000313" key="12">
    <source>
        <dbReference type="Proteomes" id="UP000271974"/>
    </source>
</evidence>
<dbReference type="Pfam" id="PF13688">
    <property type="entry name" value="Reprolysin_5"/>
    <property type="match status" value="1"/>
</dbReference>
<feature type="active site" evidence="8">
    <location>
        <position position="407"/>
    </location>
</feature>
<dbReference type="Gene3D" id="3.40.1620.60">
    <property type="match status" value="1"/>
</dbReference>
<feature type="binding site" evidence="8">
    <location>
        <position position="410"/>
    </location>
    <ligand>
        <name>Zn(2+)</name>
        <dbReference type="ChEBI" id="CHEBI:29105"/>
        <note>catalytic</note>
    </ligand>
</feature>
<dbReference type="GO" id="GO:0046872">
    <property type="term" value="F:metal ion binding"/>
    <property type="evidence" value="ECO:0007669"/>
    <property type="project" value="UniProtKB-KW"/>
</dbReference>
<feature type="binding site" evidence="8">
    <location>
        <position position="416"/>
    </location>
    <ligand>
        <name>Zn(2+)</name>
        <dbReference type="ChEBI" id="CHEBI:29105"/>
        <note>catalytic</note>
    </ligand>
</feature>
<keyword evidence="1" id="KW-0645">Protease</keyword>
<feature type="signal peptide" evidence="9">
    <location>
        <begin position="1"/>
        <end position="20"/>
    </location>
</feature>
<feature type="chain" id="PRO_5019119955" description="Peptidase M12B domain-containing protein" evidence="9">
    <location>
        <begin position="21"/>
        <end position="566"/>
    </location>
</feature>
<comment type="caution">
    <text evidence="8">Lacks conserved residue(s) required for the propagation of feature annotation.</text>
</comment>
<keyword evidence="12" id="KW-1185">Reference proteome</keyword>
<keyword evidence="4 8" id="KW-0862">Zinc</keyword>
<evidence type="ECO:0000256" key="5">
    <source>
        <dbReference type="ARBA" id="ARBA00023049"/>
    </source>
</evidence>
<evidence type="ECO:0000256" key="3">
    <source>
        <dbReference type="ARBA" id="ARBA00022801"/>
    </source>
</evidence>
<keyword evidence="7" id="KW-0325">Glycoprotein</keyword>
<evidence type="ECO:0000256" key="6">
    <source>
        <dbReference type="ARBA" id="ARBA00023157"/>
    </source>
</evidence>
<evidence type="ECO:0000256" key="7">
    <source>
        <dbReference type="ARBA" id="ARBA00023180"/>
    </source>
</evidence>
<evidence type="ECO:0000256" key="1">
    <source>
        <dbReference type="ARBA" id="ARBA00022670"/>
    </source>
</evidence>
<keyword evidence="3" id="KW-0378">Hydrolase</keyword>
<evidence type="ECO:0000256" key="4">
    <source>
        <dbReference type="ARBA" id="ARBA00022833"/>
    </source>
</evidence>
<name>A0A433TMC5_ELYCH</name>
<dbReference type="Gene3D" id="3.40.390.10">
    <property type="entry name" value="Collagenase (Catalytic Domain)"/>
    <property type="match status" value="1"/>
</dbReference>